<organism evidence="4 5">
    <name type="scientific">Wallemia mellicola (strain ATCC MYA-4683 / CBS 633.66)</name>
    <name type="common">Wallemia sebi (CBS 633.66)</name>
    <dbReference type="NCBI Taxonomy" id="671144"/>
    <lineage>
        <taxon>Eukaryota</taxon>
        <taxon>Fungi</taxon>
        <taxon>Dikarya</taxon>
        <taxon>Basidiomycota</taxon>
        <taxon>Wallemiomycotina</taxon>
        <taxon>Wallemiomycetes</taxon>
        <taxon>Wallemiales</taxon>
        <taxon>Wallemiaceae</taxon>
        <taxon>Wallemia</taxon>
    </lineage>
</organism>
<evidence type="ECO:0000313" key="5">
    <source>
        <dbReference type="Proteomes" id="UP000005242"/>
    </source>
</evidence>
<dbReference type="KEGG" id="wse:WALSEDRAFT_61063"/>
<gene>
    <name evidence="4" type="ORF">WALSEDRAFT_61063</name>
</gene>
<evidence type="ECO:0000313" key="4">
    <source>
        <dbReference type="EMBL" id="EIM20227.1"/>
    </source>
</evidence>
<name>I4Y8D5_WALMC</name>
<dbReference type="Proteomes" id="UP000005242">
    <property type="component" value="Unassembled WGS sequence"/>
</dbReference>
<dbReference type="STRING" id="671144.I4Y8D5"/>
<comment type="subcellular location">
    <subcellularLocation>
        <location evidence="2">Nucleus</location>
    </subcellularLocation>
</comment>
<feature type="region of interest" description="Disordered" evidence="3">
    <location>
        <begin position="193"/>
        <end position="218"/>
    </location>
</feature>
<dbReference type="Pfam" id="PF13862">
    <property type="entry name" value="BCCIP"/>
    <property type="match status" value="1"/>
</dbReference>
<dbReference type="eggNOG" id="KOG3034">
    <property type="taxonomic scope" value="Eukaryota"/>
</dbReference>
<dbReference type="PANTHER" id="PTHR13261">
    <property type="entry name" value="BRCA2 AND CDKN1A INTERACTING PROTEIN"/>
    <property type="match status" value="1"/>
</dbReference>
<protein>
    <recommendedName>
        <fullName evidence="2">Protein BCP1</fullName>
    </recommendedName>
</protein>
<dbReference type="EMBL" id="JH668241">
    <property type="protein sequence ID" value="EIM20227.1"/>
    <property type="molecule type" value="Genomic_DNA"/>
</dbReference>
<comment type="function">
    <text evidence="2">Involved in nuclear export, actin cytoskeleton organization and vesicular transport.</text>
</comment>
<sequence length="280" mass="31317">MSLQQPIKATTKRKTVEDDEDNEIVNVDFDFFNIDEIDYHAVKHLLVQLFHSDSQDLELHTLTDLILSQSGVGTTIKVDGKESDPYAFLTAVNLNSNNSIGCVSNLSNYLLNRAKSASNQSLYNTLNQLLSGESSSQVGLLLGERLVNMPVVLMPHMLRFLLEELESASKSGQAYNFTHYLIPARTYIESDNDVEMDDQGPTKKQRGGNNSKLQTFHPEDDITQDFTELVADYQYKNVVTREQDAFGADIRGRLILIEAEKLKNLVLPKMIENTSAAAGI</sequence>
<comment type="similarity">
    <text evidence="1 2">Belongs to the BCP1 family.</text>
</comment>
<dbReference type="GeneID" id="18474316"/>
<keyword evidence="5" id="KW-1185">Reference proteome</keyword>
<keyword evidence="2" id="KW-0813">Transport</keyword>
<dbReference type="OrthoDB" id="27543at2759"/>
<evidence type="ECO:0000256" key="2">
    <source>
        <dbReference type="PIRNR" id="PIRNR028983"/>
    </source>
</evidence>
<evidence type="ECO:0000256" key="1">
    <source>
        <dbReference type="ARBA" id="ARBA00006781"/>
    </source>
</evidence>
<dbReference type="PIRSF" id="PIRSF028983">
    <property type="entry name" value="BCP1"/>
    <property type="match status" value="1"/>
</dbReference>
<dbReference type="InParanoid" id="I4Y8D5"/>
<proteinExistence type="inferred from homology"/>
<reference evidence="4 5" key="1">
    <citation type="journal article" date="2012" name="Fungal Genet. Biol.">
        <title>The genome of the xerotolerant mold Wallemia sebi reveals adaptations to osmotic stress and suggests cryptic sexual reproduction.</title>
        <authorList>
            <person name="Padamsee M."/>
            <person name="Kumar T.K.A."/>
            <person name="Riley R."/>
            <person name="Binder M."/>
            <person name="Boyd A."/>
            <person name="Calvo A.M."/>
            <person name="Furukawa K."/>
            <person name="Hesse C."/>
            <person name="Hohmann S."/>
            <person name="James T.Y."/>
            <person name="LaButti K."/>
            <person name="Lapidus A."/>
            <person name="Lindquist E."/>
            <person name="Lucas S."/>
            <person name="Miller K."/>
            <person name="Shantappa S."/>
            <person name="Grigoriev I.V."/>
            <person name="Hibbett D.S."/>
            <person name="McLaughlin D.J."/>
            <person name="Spatafora J.W."/>
            <person name="Aime M.C."/>
        </authorList>
    </citation>
    <scope>NUCLEOTIDE SEQUENCE [LARGE SCALE GENOMIC DNA]</scope>
    <source>
        <strain evidence="5">ATCC MYA-4683 / CBS 633.66</strain>
    </source>
</reference>
<dbReference type="RefSeq" id="XP_006959715.1">
    <property type="nucleotide sequence ID" value="XM_006959653.1"/>
</dbReference>
<accession>I4Y8D5</accession>
<dbReference type="FunCoup" id="I4Y8D5">
    <property type="interactions" value="691"/>
</dbReference>
<dbReference type="InterPro" id="IPR025602">
    <property type="entry name" value="BCP1_family"/>
</dbReference>
<dbReference type="PANTHER" id="PTHR13261:SF0">
    <property type="entry name" value="BRCA2 AND CDKN1A-INTERACTING PROTEIN"/>
    <property type="match status" value="1"/>
</dbReference>
<evidence type="ECO:0000256" key="3">
    <source>
        <dbReference type="SAM" id="MobiDB-lite"/>
    </source>
</evidence>
<dbReference type="GO" id="GO:0015031">
    <property type="term" value="P:protein transport"/>
    <property type="evidence" value="ECO:0007669"/>
    <property type="project" value="UniProtKB-KW"/>
</dbReference>
<dbReference type="OMA" id="VKFYRKE"/>
<dbReference type="AlphaFoldDB" id="I4Y8D5"/>
<dbReference type="GO" id="GO:0005634">
    <property type="term" value="C:nucleus"/>
    <property type="evidence" value="ECO:0007669"/>
    <property type="project" value="UniProtKB-SubCell"/>
</dbReference>
<dbReference type="HOGENOM" id="CLU_068770_2_0_1"/>
<keyword evidence="2" id="KW-0653">Protein transport</keyword>
<keyword evidence="2" id="KW-0539">Nucleus</keyword>